<dbReference type="Gene3D" id="2.30.180.10">
    <property type="entry name" value="FAS1 domain"/>
    <property type="match status" value="1"/>
</dbReference>
<keyword evidence="4" id="KW-1185">Reference proteome</keyword>
<reference evidence="3 4" key="1">
    <citation type="submission" date="2014-11" db="EMBL/GenBank/DDBJ databases">
        <title>Whole genome shotgun sequence of Sphingomonas parapaucimobilis NBRC 15100.</title>
        <authorList>
            <person name="Katano-Makiyama Y."/>
            <person name="Hosoyama A."/>
            <person name="Hashimoto M."/>
            <person name="Hosoyama Y."/>
            <person name="Noguchi M."/>
            <person name="Numata M."/>
            <person name="Tsuchikane K."/>
            <person name="Hirakata S."/>
            <person name="Uohara A."/>
            <person name="Shimodaira J."/>
            <person name="Ohji S."/>
            <person name="Ichikawa N."/>
            <person name="Kimura A."/>
            <person name="Yamazoe A."/>
            <person name="Fujita N."/>
        </authorList>
    </citation>
    <scope>NUCLEOTIDE SEQUENCE [LARGE SCALE GENOMIC DNA]</scope>
    <source>
        <strain evidence="3 4">NBRC 15100</strain>
    </source>
</reference>
<proteinExistence type="predicted"/>
<feature type="region of interest" description="Disordered" evidence="1">
    <location>
        <begin position="26"/>
        <end position="51"/>
    </location>
</feature>
<name>A0A0A1W915_9SPHN</name>
<dbReference type="InterPro" id="IPR000782">
    <property type="entry name" value="FAS1_domain"/>
</dbReference>
<dbReference type="RefSeq" id="WP_076710759.1">
    <property type="nucleotide sequence ID" value="NZ_BBPI01000067.1"/>
</dbReference>
<evidence type="ECO:0000313" key="3">
    <source>
        <dbReference type="EMBL" id="GAM01626.1"/>
    </source>
</evidence>
<organism evidence="3 4">
    <name type="scientific">Sphingomonas parapaucimobilis NBRC 15100</name>
    <dbReference type="NCBI Taxonomy" id="1219049"/>
    <lineage>
        <taxon>Bacteria</taxon>
        <taxon>Pseudomonadati</taxon>
        <taxon>Pseudomonadota</taxon>
        <taxon>Alphaproteobacteria</taxon>
        <taxon>Sphingomonadales</taxon>
        <taxon>Sphingomonadaceae</taxon>
        <taxon>Sphingomonas</taxon>
    </lineage>
</organism>
<evidence type="ECO:0000256" key="1">
    <source>
        <dbReference type="SAM" id="MobiDB-lite"/>
    </source>
</evidence>
<dbReference type="AlphaFoldDB" id="A0A0A1W915"/>
<sequence>MTHNARRLVAVLPLIAMIGLGGCGRGRDQREAPAAPSSAPVVAPPAAPQPDQPMVPTRTILDNATATPSLSSLVAAIRASGLATTLAGPGPYTLFAPSNEAFARLAPGVQEQLLQPANRDSLVKLIRFHMVPGVVGIADLQQQIAAGGGTAKLMTVQGEWLTVSMTQSVITLTDSSGNKSYIEAGDMPQANGVIHIVNGVLVPKLD</sequence>
<comment type="caution">
    <text evidence="3">The sequence shown here is derived from an EMBL/GenBank/DDBJ whole genome shotgun (WGS) entry which is preliminary data.</text>
</comment>
<dbReference type="Pfam" id="PF02469">
    <property type="entry name" value="Fasciclin"/>
    <property type="match status" value="1"/>
</dbReference>
<protein>
    <recommendedName>
        <fullName evidence="2">FAS1 domain-containing protein</fullName>
    </recommendedName>
</protein>
<dbReference type="InterPro" id="IPR036378">
    <property type="entry name" value="FAS1_dom_sf"/>
</dbReference>
<evidence type="ECO:0000313" key="4">
    <source>
        <dbReference type="Proteomes" id="UP000032305"/>
    </source>
</evidence>
<dbReference type="EMBL" id="BBPI01000067">
    <property type="protein sequence ID" value="GAM01626.1"/>
    <property type="molecule type" value="Genomic_DNA"/>
</dbReference>
<dbReference type="InterPro" id="IPR050904">
    <property type="entry name" value="Adhesion/Biosynth-related"/>
</dbReference>
<dbReference type="GO" id="GO:0005615">
    <property type="term" value="C:extracellular space"/>
    <property type="evidence" value="ECO:0007669"/>
    <property type="project" value="TreeGrafter"/>
</dbReference>
<feature type="compositionally biased region" description="Low complexity" evidence="1">
    <location>
        <begin position="32"/>
        <end position="41"/>
    </location>
</feature>
<gene>
    <name evidence="3" type="ORF">SP5_067_00390</name>
</gene>
<feature type="compositionally biased region" description="Pro residues" evidence="1">
    <location>
        <begin position="42"/>
        <end position="51"/>
    </location>
</feature>
<dbReference type="Proteomes" id="UP000032305">
    <property type="component" value="Unassembled WGS sequence"/>
</dbReference>
<dbReference type="PANTHER" id="PTHR10900:SF77">
    <property type="entry name" value="FI19380P1"/>
    <property type="match status" value="1"/>
</dbReference>
<dbReference type="SUPFAM" id="SSF82153">
    <property type="entry name" value="FAS1 domain"/>
    <property type="match status" value="1"/>
</dbReference>
<dbReference type="eggNOG" id="COG2335">
    <property type="taxonomic scope" value="Bacteria"/>
</dbReference>
<accession>A0A0A1W915</accession>
<dbReference type="FunFam" id="2.30.180.10:FF:000032">
    <property type="entry name" value="Fasciclin domain-containing protein, putative"/>
    <property type="match status" value="1"/>
</dbReference>
<dbReference type="PROSITE" id="PS51257">
    <property type="entry name" value="PROKAR_LIPOPROTEIN"/>
    <property type="match status" value="1"/>
</dbReference>
<dbReference type="SMART" id="SM00554">
    <property type="entry name" value="FAS1"/>
    <property type="match status" value="1"/>
</dbReference>
<dbReference type="PROSITE" id="PS50213">
    <property type="entry name" value="FAS1"/>
    <property type="match status" value="1"/>
</dbReference>
<feature type="domain" description="FAS1" evidence="2">
    <location>
        <begin position="57"/>
        <end position="201"/>
    </location>
</feature>
<dbReference type="PANTHER" id="PTHR10900">
    <property type="entry name" value="PERIOSTIN-RELATED"/>
    <property type="match status" value="1"/>
</dbReference>
<evidence type="ECO:0000259" key="2">
    <source>
        <dbReference type="PROSITE" id="PS50213"/>
    </source>
</evidence>